<gene>
    <name evidence="3" type="ORF">BCR44DRAFT_34471</name>
</gene>
<keyword evidence="2" id="KW-0732">Signal</keyword>
<dbReference type="EMBL" id="MCFL01000001">
    <property type="protein sequence ID" value="ORZ41179.1"/>
    <property type="molecule type" value="Genomic_DNA"/>
</dbReference>
<dbReference type="Proteomes" id="UP000193411">
    <property type="component" value="Unassembled WGS sequence"/>
</dbReference>
<feature type="signal peptide" evidence="2">
    <location>
        <begin position="1"/>
        <end position="17"/>
    </location>
</feature>
<feature type="compositionally biased region" description="Gly residues" evidence="1">
    <location>
        <begin position="53"/>
        <end position="62"/>
    </location>
</feature>
<comment type="caution">
    <text evidence="3">The sequence shown here is derived from an EMBL/GenBank/DDBJ whole genome shotgun (WGS) entry which is preliminary data.</text>
</comment>
<organism evidence="3 4">
    <name type="scientific">Catenaria anguillulae PL171</name>
    <dbReference type="NCBI Taxonomy" id="765915"/>
    <lineage>
        <taxon>Eukaryota</taxon>
        <taxon>Fungi</taxon>
        <taxon>Fungi incertae sedis</taxon>
        <taxon>Blastocladiomycota</taxon>
        <taxon>Blastocladiomycetes</taxon>
        <taxon>Blastocladiales</taxon>
        <taxon>Catenariaceae</taxon>
        <taxon>Catenaria</taxon>
    </lineage>
</organism>
<feature type="region of interest" description="Disordered" evidence="1">
    <location>
        <begin position="27"/>
        <end position="64"/>
    </location>
</feature>
<keyword evidence="4" id="KW-1185">Reference proteome</keyword>
<evidence type="ECO:0000256" key="1">
    <source>
        <dbReference type="SAM" id="MobiDB-lite"/>
    </source>
</evidence>
<feature type="chain" id="PRO_5011988265" evidence="2">
    <location>
        <begin position="18"/>
        <end position="94"/>
    </location>
</feature>
<evidence type="ECO:0000313" key="3">
    <source>
        <dbReference type="EMBL" id="ORZ41179.1"/>
    </source>
</evidence>
<protein>
    <submittedName>
        <fullName evidence="3">Uncharacterized protein</fullName>
    </submittedName>
</protein>
<sequence>MAAVFLGILFFLLAVCGCILECRDSRRPPTKTLPGARAPASTRGHGYRDFSGSRGGDQGTGGVDVTVAMESGQAHHHQVAAAVTAVATEGQQRH</sequence>
<dbReference type="AlphaFoldDB" id="A0A1Y2I380"/>
<reference evidence="3 4" key="1">
    <citation type="submission" date="2016-07" db="EMBL/GenBank/DDBJ databases">
        <title>Pervasive Adenine N6-methylation of Active Genes in Fungi.</title>
        <authorList>
            <consortium name="DOE Joint Genome Institute"/>
            <person name="Mondo S.J."/>
            <person name="Dannebaum R.O."/>
            <person name="Kuo R.C."/>
            <person name="Labutti K."/>
            <person name="Haridas S."/>
            <person name="Kuo A."/>
            <person name="Salamov A."/>
            <person name="Ahrendt S.R."/>
            <person name="Lipzen A."/>
            <person name="Sullivan W."/>
            <person name="Andreopoulos W.B."/>
            <person name="Clum A."/>
            <person name="Lindquist E."/>
            <person name="Daum C."/>
            <person name="Ramamoorthy G.K."/>
            <person name="Gryganskyi A."/>
            <person name="Culley D."/>
            <person name="Magnuson J.K."/>
            <person name="James T.Y."/>
            <person name="O'Malley M.A."/>
            <person name="Stajich J.E."/>
            <person name="Spatafora J.W."/>
            <person name="Visel A."/>
            <person name="Grigoriev I.V."/>
        </authorList>
    </citation>
    <scope>NUCLEOTIDE SEQUENCE [LARGE SCALE GENOMIC DNA]</scope>
    <source>
        <strain evidence="3 4">PL171</strain>
    </source>
</reference>
<accession>A0A1Y2I380</accession>
<evidence type="ECO:0000256" key="2">
    <source>
        <dbReference type="SAM" id="SignalP"/>
    </source>
</evidence>
<evidence type="ECO:0000313" key="4">
    <source>
        <dbReference type="Proteomes" id="UP000193411"/>
    </source>
</evidence>
<proteinExistence type="predicted"/>
<name>A0A1Y2I380_9FUNG</name>